<evidence type="ECO:0000313" key="1">
    <source>
        <dbReference type="EMBL" id="KAF2475224.1"/>
    </source>
</evidence>
<name>A0ACB6R7J5_9PLEO</name>
<evidence type="ECO:0000313" key="2">
    <source>
        <dbReference type="Proteomes" id="UP000799755"/>
    </source>
</evidence>
<keyword evidence="2" id="KW-1185">Reference proteome</keyword>
<accession>A0ACB6R7J5</accession>
<dbReference type="EMBL" id="MU003496">
    <property type="protein sequence ID" value="KAF2475224.1"/>
    <property type="molecule type" value="Genomic_DNA"/>
</dbReference>
<reference evidence="1" key="1">
    <citation type="journal article" date="2020" name="Stud. Mycol.">
        <title>101 Dothideomycetes genomes: a test case for predicting lifestyles and emergence of pathogens.</title>
        <authorList>
            <person name="Haridas S."/>
            <person name="Albert R."/>
            <person name="Binder M."/>
            <person name="Bloem J."/>
            <person name="Labutti K."/>
            <person name="Salamov A."/>
            <person name="Andreopoulos B."/>
            <person name="Baker S."/>
            <person name="Barry K."/>
            <person name="Bills G."/>
            <person name="Bluhm B."/>
            <person name="Cannon C."/>
            <person name="Castanera R."/>
            <person name="Culley D."/>
            <person name="Daum C."/>
            <person name="Ezra D."/>
            <person name="Gonzalez J."/>
            <person name="Henrissat B."/>
            <person name="Kuo A."/>
            <person name="Liang C."/>
            <person name="Lipzen A."/>
            <person name="Lutzoni F."/>
            <person name="Magnuson J."/>
            <person name="Mondo S."/>
            <person name="Nolan M."/>
            <person name="Ohm R."/>
            <person name="Pangilinan J."/>
            <person name="Park H.-J."/>
            <person name="Ramirez L."/>
            <person name="Alfaro M."/>
            <person name="Sun H."/>
            <person name="Tritt A."/>
            <person name="Yoshinaga Y."/>
            <person name="Zwiers L.-H."/>
            <person name="Turgeon B."/>
            <person name="Goodwin S."/>
            <person name="Spatafora J."/>
            <person name="Crous P."/>
            <person name="Grigoriev I."/>
        </authorList>
    </citation>
    <scope>NUCLEOTIDE SEQUENCE</scope>
    <source>
        <strain evidence="1">ATCC 200398</strain>
    </source>
</reference>
<gene>
    <name evidence="1" type="ORF">BDR25DRAFT_382092</name>
</gene>
<organism evidence="1 2">
    <name type="scientific">Lindgomyces ingoldianus</name>
    <dbReference type="NCBI Taxonomy" id="673940"/>
    <lineage>
        <taxon>Eukaryota</taxon>
        <taxon>Fungi</taxon>
        <taxon>Dikarya</taxon>
        <taxon>Ascomycota</taxon>
        <taxon>Pezizomycotina</taxon>
        <taxon>Dothideomycetes</taxon>
        <taxon>Pleosporomycetidae</taxon>
        <taxon>Pleosporales</taxon>
        <taxon>Lindgomycetaceae</taxon>
        <taxon>Lindgomyces</taxon>
    </lineage>
</organism>
<sequence length="185" mass="19949">MLFQGLTAAVLLGCLSHIASTFPAPANTPAAVVTSTHNIYLVSCVPRNSSVGTTGANFTAIAYFRQPLNASELVGEKDPKTDHAAVVSDPASAWEGVKWRVKVWRDKMFATEIPAGSDALEKGQLAGTVTLDAEHFVCFRDGQTGIRVREDDGPRGNCVADYWCPSIDPKKEKDDTKRELEVLGV</sequence>
<protein>
    <submittedName>
        <fullName evidence="1">Uncharacterized protein</fullName>
    </submittedName>
</protein>
<dbReference type="Proteomes" id="UP000799755">
    <property type="component" value="Unassembled WGS sequence"/>
</dbReference>
<proteinExistence type="predicted"/>
<comment type="caution">
    <text evidence="1">The sequence shown here is derived from an EMBL/GenBank/DDBJ whole genome shotgun (WGS) entry which is preliminary data.</text>
</comment>